<dbReference type="AlphaFoldDB" id="A0A653CB61"/>
<evidence type="ECO:0000313" key="2">
    <source>
        <dbReference type="EMBL" id="VEN45182.1"/>
    </source>
</evidence>
<dbReference type="GO" id="GO:0005739">
    <property type="term" value="C:mitochondrion"/>
    <property type="evidence" value="ECO:0007669"/>
    <property type="project" value="TreeGrafter"/>
</dbReference>
<reference evidence="2 3" key="1">
    <citation type="submission" date="2019-01" db="EMBL/GenBank/DDBJ databases">
        <authorList>
            <person name="Sayadi A."/>
        </authorList>
    </citation>
    <scope>NUCLEOTIDE SEQUENCE [LARGE SCALE GENOMIC DNA]</scope>
</reference>
<dbReference type="PANTHER" id="PTHR48228">
    <property type="entry name" value="SUCCINYL-COA--D-CITRAMALATE COA-TRANSFERASE"/>
    <property type="match status" value="1"/>
</dbReference>
<name>A0A653CB61_CALMS</name>
<dbReference type="EMBL" id="CAACVG010007393">
    <property type="protein sequence ID" value="VEN45182.1"/>
    <property type="molecule type" value="Genomic_DNA"/>
</dbReference>
<dbReference type="InterPro" id="IPR023606">
    <property type="entry name" value="CoA-Trfase_III_dom_1_sf"/>
</dbReference>
<organism evidence="2 3">
    <name type="scientific">Callosobruchus maculatus</name>
    <name type="common">Southern cowpea weevil</name>
    <name type="synonym">Pulse bruchid</name>
    <dbReference type="NCBI Taxonomy" id="64391"/>
    <lineage>
        <taxon>Eukaryota</taxon>
        <taxon>Metazoa</taxon>
        <taxon>Ecdysozoa</taxon>
        <taxon>Arthropoda</taxon>
        <taxon>Hexapoda</taxon>
        <taxon>Insecta</taxon>
        <taxon>Pterygota</taxon>
        <taxon>Neoptera</taxon>
        <taxon>Endopterygota</taxon>
        <taxon>Coleoptera</taxon>
        <taxon>Polyphaga</taxon>
        <taxon>Cucujiformia</taxon>
        <taxon>Chrysomeloidea</taxon>
        <taxon>Chrysomelidae</taxon>
        <taxon>Bruchinae</taxon>
        <taxon>Bruchini</taxon>
        <taxon>Callosobruchus</taxon>
    </lineage>
</organism>
<proteinExistence type="inferred from homology"/>
<dbReference type="GO" id="GO:0008206">
    <property type="term" value="P:bile acid metabolic process"/>
    <property type="evidence" value="ECO:0007669"/>
    <property type="project" value="TreeGrafter"/>
</dbReference>
<dbReference type="InterPro" id="IPR050509">
    <property type="entry name" value="CoA-transferase_III"/>
</dbReference>
<keyword evidence="3" id="KW-1185">Reference proteome</keyword>
<dbReference type="Proteomes" id="UP000410492">
    <property type="component" value="Unassembled WGS sequence"/>
</dbReference>
<dbReference type="Gene3D" id="3.40.50.10540">
    <property type="entry name" value="Crotonobetainyl-coa:carnitine coa-transferase, domain 1"/>
    <property type="match status" value="1"/>
</dbReference>
<accession>A0A653CB61</accession>
<dbReference type="Gene3D" id="3.30.1540.10">
    <property type="entry name" value="formyl-coa transferase, domain 3"/>
    <property type="match status" value="1"/>
</dbReference>
<gene>
    <name evidence="2" type="ORF">CALMAC_LOCUS7720</name>
</gene>
<dbReference type="SUPFAM" id="SSF89796">
    <property type="entry name" value="CoA-transferase family III (CaiB/BaiF)"/>
    <property type="match status" value="1"/>
</dbReference>
<sequence length="378" mass="41036">MPLKGLKVIEFAGLAPGPFCGMILGDFGANVIKIDKIGQNVDLDSLGRGKKSVCLNLKDPDAVQIVKKLSKQCDVLIEPFRKGVMEKLGLGPTVLLKENPRLIYARLTGYGQEGPLAKCAGHDINYIAISGLLSLFRRKGEAPLPPTNLAADFGGGGLMCALGILLALLERSKSGLGQVVDNSMVHGSAYLGSWLYRSQNLPIWGNKPGENILDSGAHFYQVYRTKDDKYLAVGALEPQFYAELLKGLGLTEEQAPQFGDSNELKTVFGGLFKQKTRQEWVNIFNELDACVTPVLELEEAPKHAHNASQHSFIETEGSIVPNPAPKLSRTPGISIGAKRAARRGEHTKEVLTELGLSSQEIKVLEDNKIIECYSASKL</sequence>
<evidence type="ECO:0008006" key="4">
    <source>
        <dbReference type="Google" id="ProtNLM"/>
    </source>
</evidence>
<dbReference type="PANTHER" id="PTHR48228:SF5">
    <property type="entry name" value="ALPHA-METHYLACYL-COA RACEMASE"/>
    <property type="match status" value="1"/>
</dbReference>
<protein>
    <recommendedName>
        <fullName evidence="4">Alpha-methylacyl-CoA racemase</fullName>
    </recommendedName>
</protein>
<dbReference type="OrthoDB" id="16747at2759"/>
<dbReference type="InterPro" id="IPR003673">
    <property type="entry name" value="CoA-Trfase_fam_III"/>
</dbReference>
<evidence type="ECO:0000256" key="1">
    <source>
        <dbReference type="ARBA" id="ARBA00008383"/>
    </source>
</evidence>
<comment type="similarity">
    <text evidence="1">Belongs to the CoA-transferase III family.</text>
</comment>
<evidence type="ECO:0000313" key="3">
    <source>
        <dbReference type="Proteomes" id="UP000410492"/>
    </source>
</evidence>
<dbReference type="Pfam" id="PF02515">
    <property type="entry name" value="CoA_transf_3"/>
    <property type="match status" value="1"/>
</dbReference>
<dbReference type="InterPro" id="IPR044855">
    <property type="entry name" value="CoA-Trfase_III_dom3_sf"/>
</dbReference>
<dbReference type="GO" id="GO:0008111">
    <property type="term" value="F:alpha-methylacyl-CoA racemase activity"/>
    <property type="evidence" value="ECO:0007669"/>
    <property type="project" value="TreeGrafter"/>
</dbReference>